<gene>
    <name evidence="10" type="ORF">D2T30_10940</name>
</gene>
<evidence type="ECO:0000256" key="6">
    <source>
        <dbReference type="ARBA" id="ARBA00023004"/>
    </source>
</evidence>
<dbReference type="Gene3D" id="3.30.465.10">
    <property type="match status" value="1"/>
</dbReference>
<organism evidence="10 11">
    <name type="scientific">Paenirhodobacter populi</name>
    <dbReference type="NCBI Taxonomy" id="2306993"/>
    <lineage>
        <taxon>Bacteria</taxon>
        <taxon>Pseudomonadati</taxon>
        <taxon>Pseudomonadota</taxon>
        <taxon>Alphaproteobacteria</taxon>
        <taxon>Rhodobacterales</taxon>
        <taxon>Rhodobacter group</taxon>
        <taxon>Paenirhodobacter</taxon>
    </lineage>
</organism>
<evidence type="ECO:0000313" key="10">
    <source>
        <dbReference type="EMBL" id="RWR20411.1"/>
    </source>
</evidence>
<reference evidence="10 11" key="1">
    <citation type="submission" date="2019-01" db="EMBL/GenBank/DDBJ databases">
        <title>Sinorhodobacter populi sp. nov. isolated from the symptomatic bark tissue of Populus euramericana canker.</title>
        <authorList>
            <person name="Xu G."/>
        </authorList>
    </citation>
    <scope>NUCLEOTIDE SEQUENCE [LARGE SCALE GENOMIC DNA]</scope>
    <source>
        <strain evidence="10 11">SK2B-1</strain>
    </source>
</reference>
<protein>
    <submittedName>
        <fullName evidence="10">FAD-binding oxidoreductase</fullName>
    </submittedName>
</protein>
<dbReference type="SUPFAM" id="SSF55103">
    <property type="entry name" value="FAD-linked oxidases, C-terminal domain"/>
    <property type="match status" value="1"/>
</dbReference>
<name>A0A443JIR0_9RHOB</name>
<evidence type="ECO:0000256" key="2">
    <source>
        <dbReference type="ARBA" id="ARBA00022630"/>
    </source>
</evidence>
<reference evidence="10 11" key="2">
    <citation type="submission" date="2019-01" db="EMBL/GenBank/DDBJ databases">
        <authorList>
            <person name="Li Y."/>
        </authorList>
    </citation>
    <scope>NUCLEOTIDE SEQUENCE [LARGE SCALE GENOMIC DNA]</scope>
    <source>
        <strain evidence="10 11">SK2B-1</strain>
    </source>
</reference>
<dbReference type="GO" id="GO:0008720">
    <property type="term" value="F:D-lactate dehydrogenase (NAD+) activity"/>
    <property type="evidence" value="ECO:0007669"/>
    <property type="project" value="TreeGrafter"/>
</dbReference>
<dbReference type="SUPFAM" id="SSF56176">
    <property type="entry name" value="FAD-binding/transporter-associated domain-like"/>
    <property type="match status" value="1"/>
</dbReference>
<keyword evidence="6" id="KW-0408">Iron</keyword>
<keyword evidence="2" id="KW-0285">Flavoprotein</keyword>
<dbReference type="PROSITE" id="PS51379">
    <property type="entry name" value="4FE4S_FER_2"/>
    <property type="match status" value="1"/>
</dbReference>
<evidence type="ECO:0000256" key="1">
    <source>
        <dbReference type="ARBA" id="ARBA00001974"/>
    </source>
</evidence>
<keyword evidence="5" id="KW-0560">Oxidoreductase</keyword>
<dbReference type="PROSITE" id="PS00198">
    <property type="entry name" value="4FE4S_FER_1"/>
    <property type="match status" value="1"/>
</dbReference>
<dbReference type="GO" id="GO:0004458">
    <property type="term" value="F:D-lactate dehydrogenase (cytochrome) activity"/>
    <property type="evidence" value="ECO:0007669"/>
    <property type="project" value="TreeGrafter"/>
</dbReference>
<dbReference type="InterPro" id="IPR004113">
    <property type="entry name" value="FAD-bd_oxidored_4_C"/>
</dbReference>
<dbReference type="InterPro" id="IPR017896">
    <property type="entry name" value="4Fe4S_Fe-S-bd"/>
</dbReference>
<feature type="domain" description="FAD-binding PCMH-type" evidence="9">
    <location>
        <begin position="43"/>
        <end position="264"/>
    </location>
</feature>
<comment type="caution">
    <text evidence="10">The sequence shown here is derived from an EMBL/GenBank/DDBJ whole genome shotgun (WGS) entry which is preliminary data.</text>
</comment>
<feature type="domain" description="4Fe-4S ferredoxin-type" evidence="8">
    <location>
        <begin position="602"/>
        <end position="633"/>
    </location>
</feature>
<dbReference type="Proteomes" id="UP000284476">
    <property type="component" value="Unassembled WGS sequence"/>
</dbReference>
<dbReference type="GO" id="GO:0071949">
    <property type="term" value="F:FAD binding"/>
    <property type="evidence" value="ECO:0007669"/>
    <property type="project" value="InterPro"/>
</dbReference>
<dbReference type="PANTHER" id="PTHR11748:SF119">
    <property type="entry name" value="D-2-HYDROXYGLUTARATE DEHYDROGENASE"/>
    <property type="match status" value="1"/>
</dbReference>
<dbReference type="GO" id="GO:0046872">
    <property type="term" value="F:metal ion binding"/>
    <property type="evidence" value="ECO:0007669"/>
    <property type="project" value="UniProtKB-KW"/>
</dbReference>
<evidence type="ECO:0000256" key="7">
    <source>
        <dbReference type="ARBA" id="ARBA00023014"/>
    </source>
</evidence>
<comment type="cofactor">
    <cofactor evidence="1">
        <name>FAD</name>
        <dbReference type="ChEBI" id="CHEBI:57692"/>
    </cofactor>
</comment>
<dbReference type="GO" id="GO:1903457">
    <property type="term" value="P:lactate catabolic process"/>
    <property type="evidence" value="ECO:0007669"/>
    <property type="project" value="TreeGrafter"/>
</dbReference>
<dbReference type="InterPro" id="IPR016169">
    <property type="entry name" value="FAD-bd_PCMH_sub2"/>
</dbReference>
<evidence type="ECO:0000313" key="11">
    <source>
        <dbReference type="Proteomes" id="UP000284476"/>
    </source>
</evidence>
<dbReference type="InterPro" id="IPR036318">
    <property type="entry name" value="FAD-bd_PCMH-like_sf"/>
</dbReference>
<dbReference type="InterPro" id="IPR016164">
    <property type="entry name" value="FAD-linked_Oxase-like_C"/>
</dbReference>
<dbReference type="RefSeq" id="WP_128208901.1">
    <property type="nucleotide sequence ID" value="NZ_JBHRSO010000019.1"/>
</dbReference>
<sequence>MTDQSPIDMISPFRSALSAAGFLGEVETDTALRSAMSTDNSVYQIMPDLIVAPVDAADLVRLAAVLDTPPFLTLPVTARGGGTGTNGQSLNRGVIVDLRRHMNRLMGVNTEKGWADVEPGIVLDDLNDRLRPTGWFFAPETSTSSRCTIGGMVSTDASGKGSRIYGKTSDNIIGIELARAEGLLSSMESPPGWAVAMLAGAETAARAGRAAFIAHTPRLNRRFTGYDLERACPPEGGFEWWRLFLGSEGTLGLISRIRVKLRRIEAGKRLIVVGFDSFRNALAAATPLIDADPTAVEVMDERVQAIAESAGILRRLPRTLQSLPGQKIAYVFVEINGDDPALLDLRVNHCRQIVAGLPGAGATHVAADLDEIRDLWAIRSAGVGLLGKVDGPARPVAFVEDCVVPPENLPAFVDEFLAVLTRHDLGFGIYGHVDVGCLHIRPALNIDADADREKLVAVSDAVFALTRKYGGIFWGEHGKGVRGAYLRDWIGAEAYGALQGVKAAFDPAGRFNPGKLVSPRDDIMGIATTPFRPFNAPDGDPLTRAFRCNGNAQCLSYSEKTPMCPSFKATADLRHSPKGRADALRAWHVAKRSGAVSPEMEADLLGVLDGCLGCKACASSCPVQVDIPTMRSAFYADYFARHRRSIADQLTLLAERSSPAIAAFSPLLRPVWPLLARLGGALVGSVDLPGRIAPRPPADLHLSEAELERGSLPDGTVILVQDWFTALFDPDLLADFVAGFSALGLRPRLLEMLPAGKAAQTMGDMVRFRQMATRLNARLQLAGRTGRPLIGMDPAFVMQLRQDYPKAGIHPPAVQLPQEFLAAEMAAGRIAARPLKSGKVRIMSHCTEATGAANAPALWKEVFAALGITAEAPATGCCGMAGLFGHQTRHQTVSRKLFDMSWRRHTEDETPLAATGFSCRCQTGRLSGRSSRHPLGLLAQALAG</sequence>
<keyword evidence="4" id="KW-0274">FAD</keyword>
<dbReference type="InterPro" id="IPR016166">
    <property type="entry name" value="FAD-bd_PCMH"/>
</dbReference>
<evidence type="ECO:0000256" key="5">
    <source>
        <dbReference type="ARBA" id="ARBA00023002"/>
    </source>
</evidence>
<dbReference type="EMBL" id="SAUZ01000012">
    <property type="protein sequence ID" value="RWR20411.1"/>
    <property type="molecule type" value="Genomic_DNA"/>
</dbReference>
<dbReference type="SUPFAM" id="SSF46548">
    <property type="entry name" value="alpha-helical ferredoxin"/>
    <property type="match status" value="1"/>
</dbReference>
<dbReference type="PROSITE" id="PS51387">
    <property type="entry name" value="FAD_PCMH"/>
    <property type="match status" value="1"/>
</dbReference>
<dbReference type="Pfam" id="PF02913">
    <property type="entry name" value="FAD-oxidase_C"/>
    <property type="match status" value="1"/>
</dbReference>
<accession>A0A443JIR0</accession>
<dbReference type="AlphaFoldDB" id="A0A443JIR0"/>
<evidence type="ECO:0000259" key="9">
    <source>
        <dbReference type="PROSITE" id="PS51387"/>
    </source>
</evidence>
<evidence type="ECO:0000259" key="8">
    <source>
        <dbReference type="PROSITE" id="PS51379"/>
    </source>
</evidence>
<dbReference type="InterPro" id="IPR006094">
    <property type="entry name" value="Oxid_FAD_bind_N"/>
</dbReference>
<dbReference type="PANTHER" id="PTHR11748">
    <property type="entry name" value="D-LACTATE DEHYDROGENASE"/>
    <property type="match status" value="1"/>
</dbReference>
<proteinExistence type="predicted"/>
<evidence type="ECO:0000256" key="3">
    <source>
        <dbReference type="ARBA" id="ARBA00022723"/>
    </source>
</evidence>
<keyword evidence="7" id="KW-0411">Iron-sulfur</keyword>
<dbReference type="Pfam" id="PF01565">
    <property type="entry name" value="FAD_binding_4"/>
    <property type="match status" value="1"/>
</dbReference>
<evidence type="ECO:0000256" key="4">
    <source>
        <dbReference type="ARBA" id="ARBA00022827"/>
    </source>
</evidence>
<dbReference type="GO" id="GO:0051536">
    <property type="term" value="F:iron-sulfur cluster binding"/>
    <property type="evidence" value="ECO:0007669"/>
    <property type="project" value="UniProtKB-KW"/>
</dbReference>
<dbReference type="Gene3D" id="3.30.70.2740">
    <property type="match status" value="1"/>
</dbReference>
<keyword evidence="3" id="KW-0479">Metal-binding</keyword>
<dbReference type="InterPro" id="IPR017900">
    <property type="entry name" value="4Fe4S_Fe_S_CS"/>
</dbReference>